<evidence type="ECO:0000256" key="8">
    <source>
        <dbReference type="ARBA" id="ARBA00038932"/>
    </source>
</evidence>
<name>A0AAN8IYS7_PATCE</name>
<keyword evidence="4" id="KW-0964">Secreted</keyword>
<dbReference type="AlphaFoldDB" id="A0AAN8IYS7"/>
<keyword evidence="5" id="KW-0413">Isomerase</keyword>
<evidence type="ECO:0000256" key="1">
    <source>
        <dbReference type="ARBA" id="ARBA00004613"/>
    </source>
</evidence>
<keyword evidence="14" id="KW-1185">Reference proteome</keyword>
<dbReference type="EC" id="5.3.2.1" evidence="9"/>
<dbReference type="GO" id="GO:0004167">
    <property type="term" value="F:dopachrome isomerase activity"/>
    <property type="evidence" value="ECO:0007669"/>
    <property type="project" value="UniProtKB-EC"/>
</dbReference>
<dbReference type="InterPro" id="IPR001398">
    <property type="entry name" value="Macrophage_inhib_fac"/>
</dbReference>
<protein>
    <recommendedName>
        <fullName evidence="12">L-dopachrome isomerase</fullName>
        <ecNumber evidence="9">5.3.2.1</ecNumber>
        <ecNumber evidence="8">5.3.3.12</ecNumber>
    </recommendedName>
    <alternativeName>
        <fullName evidence="10">L-dopachrome tautomerase</fullName>
    </alternativeName>
    <alternativeName>
        <fullName evidence="11">Phenylpyruvate tautomerase</fullName>
    </alternativeName>
</protein>
<proteinExistence type="inferred from homology"/>
<evidence type="ECO:0000256" key="7">
    <source>
        <dbReference type="ARBA" id="ARBA00036823"/>
    </source>
</evidence>
<gene>
    <name evidence="13" type="ORF">SNE40_020927</name>
</gene>
<dbReference type="InterPro" id="IPR014347">
    <property type="entry name" value="Tautomerase/MIF_sf"/>
</dbReference>
<comment type="similarity">
    <text evidence="2">Belongs to the MIF family.</text>
</comment>
<dbReference type="PANTHER" id="PTHR11954">
    <property type="entry name" value="D-DOPACHROME DECARBOXYLASE"/>
    <property type="match status" value="1"/>
</dbReference>
<evidence type="ECO:0000256" key="5">
    <source>
        <dbReference type="ARBA" id="ARBA00023235"/>
    </source>
</evidence>
<evidence type="ECO:0000256" key="2">
    <source>
        <dbReference type="ARBA" id="ARBA00005851"/>
    </source>
</evidence>
<reference evidence="13 14" key="1">
    <citation type="submission" date="2024-01" db="EMBL/GenBank/DDBJ databases">
        <title>The genome of the rayed Mediterranean limpet Patella caerulea (Linnaeus, 1758).</title>
        <authorList>
            <person name="Anh-Thu Weber A."/>
            <person name="Halstead-Nussloch G."/>
        </authorList>
    </citation>
    <scope>NUCLEOTIDE SEQUENCE [LARGE SCALE GENOMIC DNA]</scope>
    <source>
        <strain evidence="13">AATW-2023a</strain>
        <tissue evidence="13">Whole specimen</tissue>
    </source>
</reference>
<dbReference type="EC" id="5.3.3.12" evidence="8"/>
<comment type="catalytic activity">
    <reaction evidence="7">
        <text>L-dopachrome = 5,6-dihydroxyindole-2-carboxylate</text>
        <dbReference type="Rhea" id="RHEA:13041"/>
        <dbReference type="ChEBI" id="CHEBI:16875"/>
        <dbReference type="ChEBI" id="CHEBI:57509"/>
        <dbReference type="EC" id="5.3.3.12"/>
    </reaction>
</comment>
<comment type="caution">
    <text evidence="13">The sequence shown here is derived from an EMBL/GenBank/DDBJ whole genome shotgun (WGS) entry which is preliminary data.</text>
</comment>
<dbReference type="Gene3D" id="3.30.429.10">
    <property type="entry name" value="Macrophage Migration Inhibitory Factor"/>
    <property type="match status" value="1"/>
</dbReference>
<evidence type="ECO:0000256" key="6">
    <source>
        <dbReference type="ARBA" id="ARBA00036735"/>
    </source>
</evidence>
<dbReference type="GO" id="GO:0005615">
    <property type="term" value="C:extracellular space"/>
    <property type="evidence" value="ECO:0007669"/>
    <property type="project" value="UniProtKB-KW"/>
</dbReference>
<keyword evidence="3" id="KW-0202">Cytokine</keyword>
<accession>A0AAN8IYS7</accession>
<dbReference type="GO" id="GO:0050178">
    <property type="term" value="F:phenylpyruvate tautomerase activity"/>
    <property type="evidence" value="ECO:0007669"/>
    <property type="project" value="UniProtKB-EC"/>
</dbReference>
<evidence type="ECO:0000256" key="12">
    <source>
        <dbReference type="ARBA" id="ARBA00042730"/>
    </source>
</evidence>
<evidence type="ECO:0000313" key="13">
    <source>
        <dbReference type="EMBL" id="KAK6168377.1"/>
    </source>
</evidence>
<evidence type="ECO:0000256" key="3">
    <source>
        <dbReference type="ARBA" id="ARBA00022514"/>
    </source>
</evidence>
<evidence type="ECO:0000256" key="4">
    <source>
        <dbReference type="ARBA" id="ARBA00022525"/>
    </source>
</evidence>
<dbReference type="EMBL" id="JAZGQO010000016">
    <property type="protein sequence ID" value="KAK6168377.1"/>
    <property type="molecule type" value="Genomic_DNA"/>
</dbReference>
<dbReference type="SUPFAM" id="SSF55331">
    <property type="entry name" value="Tautomerase/MIF"/>
    <property type="match status" value="1"/>
</dbReference>
<comment type="subcellular location">
    <subcellularLocation>
        <location evidence="1">Secreted</location>
    </subcellularLocation>
</comment>
<dbReference type="Proteomes" id="UP001347796">
    <property type="component" value="Unassembled WGS sequence"/>
</dbReference>
<organism evidence="13 14">
    <name type="scientific">Patella caerulea</name>
    <name type="common">Rayed Mediterranean limpet</name>
    <dbReference type="NCBI Taxonomy" id="87958"/>
    <lineage>
        <taxon>Eukaryota</taxon>
        <taxon>Metazoa</taxon>
        <taxon>Spiralia</taxon>
        <taxon>Lophotrochozoa</taxon>
        <taxon>Mollusca</taxon>
        <taxon>Gastropoda</taxon>
        <taxon>Patellogastropoda</taxon>
        <taxon>Patelloidea</taxon>
        <taxon>Patellidae</taxon>
        <taxon>Patella</taxon>
    </lineage>
</organism>
<evidence type="ECO:0000256" key="9">
    <source>
        <dbReference type="ARBA" id="ARBA00039086"/>
    </source>
</evidence>
<dbReference type="PANTHER" id="PTHR11954:SF6">
    <property type="entry name" value="MACROPHAGE MIGRATION INHIBITORY FACTOR"/>
    <property type="match status" value="1"/>
</dbReference>
<evidence type="ECO:0000256" key="11">
    <source>
        <dbReference type="ARBA" id="ARBA00041912"/>
    </source>
</evidence>
<dbReference type="GO" id="GO:0005125">
    <property type="term" value="F:cytokine activity"/>
    <property type="evidence" value="ECO:0007669"/>
    <property type="project" value="UniProtKB-KW"/>
</dbReference>
<evidence type="ECO:0000313" key="14">
    <source>
        <dbReference type="Proteomes" id="UP001347796"/>
    </source>
</evidence>
<dbReference type="Pfam" id="PF01187">
    <property type="entry name" value="MIF"/>
    <property type="match status" value="1"/>
</dbReference>
<comment type="catalytic activity">
    <reaction evidence="6">
        <text>3-phenylpyruvate = enol-phenylpyruvate</text>
        <dbReference type="Rhea" id="RHEA:17097"/>
        <dbReference type="ChEBI" id="CHEBI:16815"/>
        <dbReference type="ChEBI" id="CHEBI:18005"/>
        <dbReference type="EC" id="5.3.2.1"/>
    </reaction>
</comment>
<sequence>MVNVCVVLKTNVNEKSIQKDFLSRLTDFLVTLTGADLKNVTLELHTDIILMRGGTTGPMMNIDFTHNSDKIDQTSKHEYANKIAYFTSPRIQIPEDRILVLFTDSRKST</sequence>
<evidence type="ECO:0000256" key="10">
    <source>
        <dbReference type="ARBA" id="ARBA00041631"/>
    </source>
</evidence>